<reference evidence="2" key="1">
    <citation type="submission" date="2016-05" db="EMBL/GenBank/DDBJ databases">
        <authorList>
            <person name="Lavstsen T."/>
            <person name="Jespersen J.S."/>
        </authorList>
    </citation>
    <scope>NUCLEOTIDE SEQUENCE</scope>
    <source>
        <tissue evidence="2">Brain</tissue>
    </source>
</reference>
<gene>
    <name evidence="2" type="primary">Nfu_g_1_014740</name>
</gene>
<organism evidence="2">
    <name type="scientific">Nothobranchius rachovii</name>
    <name type="common">bluefin notho</name>
    <dbReference type="NCBI Taxonomy" id="451742"/>
    <lineage>
        <taxon>Eukaryota</taxon>
        <taxon>Metazoa</taxon>
        <taxon>Chordata</taxon>
        <taxon>Craniata</taxon>
        <taxon>Vertebrata</taxon>
        <taxon>Euteleostomi</taxon>
        <taxon>Actinopterygii</taxon>
        <taxon>Neopterygii</taxon>
        <taxon>Teleostei</taxon>
        <taxon>Neoteleostei</taxon>
        <taxon>Acanthomorphata</taxon>
        <taxon>Ovalentaria</taxon>
        <taxon>Atherinomorphae</taxon>
        <taxon>Cyprinodontiformes</taxon>
        <taxon>Nothobranchiidae</taxon>
        <taxon>Nothobranchius</taxon>
    </lineage>
</organism>
<evidence type="ECO:0000256" key="1">
    <source>
        <dbReference type="SAM" id="MobiDB-lite"/>
    </source>
</evidence>
<reference evidence="2" key="2">
    <citation type="submission" date="2016-06" db="EMBL/GenBank/DDBJ databases">
        <title>The genome of a short-lived fish provides insights into sex chromosome evolution and the genetic control of aging.</title>
        <authorList>
            <person name="Reichwald K."/>
            <person name="Felder M."/>
            <person name="Petzold A."/>
            <person name="Koch P."/>
            <person name="Groth M."/>
            <person name="Platzer M."/>
        </authorList>
    </citation>
    <scope>NUCLEOTIDE SEQUENCE</scope>
    <source>
        <tissue evidence="2">Brain</tissue>
    </source>
</reference>
<proteinExistence type="predicted"/>
<protein>
    <submittedName>
        <fullName evidence="2">Uncharacterized protein</fullName>
    </submittedName>
</protein>
<dbReference type="EMBL" id="HAEI01015760">
    <property type="protein sequence ID" value="SBS18229.1"/>
    <property type="molecule type" value="Transcribed_RNA"/>
</dbReference>
<name>A0A1A8SKK3_9TELE</name>
<feature type="non-terminal residue" evidence="2">
    <location>
        <position position="57"/>
    </location>
</feature>
<feature type="non-terminal residue" evidence="2">
    <location>
        <position position="1"/>
    </location>
</feature>
<dbReference type="AlphaFoldDB" id="A0A1A8SKK3"/>
<accession>A0A1A8SKK3</accession>
<feature type="region of interest" description="Disordered" evidence="1">
    <location>
        <begin position="1"/>
        <end position="29"/>
    </location>
</feature>
<sequence>EKTDEQLEVSLGVRDTNGGWHPANSRRGSEHMRLPCVGHDDELTKFVSFDVIVYYSN</sequence>
<evidence type="ECO:0000313" key="2">
    <source>
        <dbReference type="EMBL" id="SBS18229.1"/>
    </source>
</evidence>